<dbReference type="GO" id="GO:0005875">
    <property type="term" value="C:microtubule associated complex"/>
    <property type="evidence" value="ECO:0007669"/>
    <property type="project" value="UniProtKB-UniRule"/>
</dbReference>
<dbReference type="FunFam" id="3.30.2280.10:FF:000002">
    <property type="entry name" value="Clustered mitochondria protein homolog"/>
    <property type="match status" value="1"/>
</dbReference>
<dbReference type="HAMAP" id="MF_03141">
    <property type="entry name" value="lis1"/>
    <property type="match status" value="1"/>
</dbReference>
<dbReference type="PRINTS" id="PR00320">
    <property type="entry name" value="GPROTEINBRPT"/>
</dbReference>
<feature type="repeat" description="WD" evidence="24">
    <location>
        <begin position="1705"/>
        <end position="1746"/>
    </location>
</feature>
<keyword evidence="3 23" id="KW-0217">Developmental protein</keyword>
<dbReference type="Pfam" id="PF13236">
    <property type="entry name" value="CLU"/>
    <property type="match status" value="1"/>
</dbReference>
<dbReference type="GO" id="GO:0003700">
    <property type="term" value="F:DNA-binding transcription factor activity"/>
    <property type="evidence" value="ECO:0007669"/>
    <property type="project" value="UniProtKB-ARBA"/>
</dbReference>
<feature type="region of interest" description="Disordered" evidence="25">
    <location>
        <begin position="544"/>
        <end position="564"/>
    </location>
</feature>
<comment type="subcellular location">
    <subcellularLocation>
        <location evidence="23">Cytoplasm</location>
        <location evidence="23">Cytoskeleton</location>
    </subcellularLocation>
    <subcellularLocation>
        <location evidence="23">Cytoplasm</location>
        <location evidence="23">Cytoskeleton</location>
        <location evidence="23">Microtubule organizing center</location>
        <location evidence="23">Centrosome</location>
    </subcellularLocation>
    <subcellularLocation>
        <location evidence="1">Nucleus</location>
    </subcellularLocation>
    <text evidence="23">Localizes to the plus end of microtubules and to the centrosome.</text>
</comment>
<evidence type="ECO:0000256" key="18">
    <source>
        <dbReference type="ARBA" id="ARBA00023242"/>
    </source>
</evidence>
<feature type="region of interest" description="Disordered" evidence="25">
    <location>
        <begin position="1851"/>
        <end position="1871"/>
    </location>
</feature>
<evidence type="ECO:0000256" key="17">
    <source>
        <dbReference type="ARBA" id="ARBA00023212"/>
    </source>
</evidence>
<dbReference type="InterPro" id="IPR011990">
    <property type="entry name" value="TPR-like_helical_dom_sf"/>
</dbReference>
<feature type="region of interest" description="Disordered" evidence="25">
    <location>
        <begin position="2271"/>
        <end position="2372"/>
    </location>
</feature>
<dbReference type="PROSITE" id="PS50888">
    <property type="entry name" value="BHLH"/>
    <property type="match status" value="1"/>
</dbReference>
<feature type="repeat" description="WD" evidence="24">
    <location>
        <begin position="1747"/>
        <end position="1788"/>
    </location>
</feature>
<dbReference type="PANTHER" id="PTHR12601:SF10">
    <property type="entry name" value="CLUSTERED MITOCHONDRIA PROTEIN HOMOLOG"/>
    <property type="match status" value="1"/>
</dbReference>
<dbReference type="CDD" id="cd15466">
    <property type="entry name" value="CLU-central"/>
    <property type="match status" value="1"/>
</dbReference>
<dbReference type="STRING" id="84645.A0A498LQJ5"/>
<comment type="similarity">
    <text evidence="23">Belongs to the WD repeat LIS1/nudF family.</text>
</comment>
<dbReference type="Proteomes" id="UP000290572">
    <property type="component" value="Unassembled WGS sequence"/>
</dbReference>
<dbReference type="InterPro" id="IPR025697">
    <property type="entry name" value="CLU_dom"/>
</dbReference>
<dbReference type="InterPro" id="IPR033646">
    <property type="entry name" value="CLU-central"/>
</dbReference>
<dbReference type="CDD" id="cd00200">
    <property type="entry name" value="WD40"/>
    <property type="match status" value="1"/>
</dbReference>
<dbReference type="SUPFAM" id="SSF47459">
    <property type="entry name" value="HLH, helix-loop-helix DNA-binding domain"/>
    <property type="match status" value="1"/>
</dbReference>
<dbReference type="EMBL" id="QBIY01013186">
    <property type="protein sequence ID" value="RXN10698.1"/>
    <property type="molecule type" value="Genomic_DNA"/>
</dbReference>
<evidence type="ECO:0000256" key="22">
    <source>
        <dbReference type="ARBA" id="ARBA00062701"/>
    </source>
</evidence>
<evidence type="ECO:0000256" key="5">
    <source>
        <dbReference type="ARBA" id="ARBA00022491"/>
    </source>
</evidence>
<dbReference type="GO" id="GO:0003677">
    <property type="term" value="F:DNA binding"/>
    <property type="evidence" value="ECO:0007669"/>
    <property type="project" value="UniProtKB-KW"/>
</dbReference>
<dbReference type="GO" id="GO:0048854">
    <property type="term" value="P:brain morphogenesis"/>
    <property type="evidence" value="ECO:0007669"/>
    <property type="project" value="UniProtKB-ARBA"/>
</dbReference>
<dbReference type="GO" id="GO:0051012">
    <property type="term" value="P:microtubule sliding"/>
    <property type="evidence" value="ECO:0007669"/>
    <property type="project" value="UniProtKB-UniRule"/>
</dbReference>
<dbReference type="PROSITE" id="PS00678">
    <property type="entry name" value="WD_REPEATS_1"/>
    <property type="match status" value="3"/>
</dbReference>
<evidence type="ECO:0000259" key="27">
    <source>
        <dbReference type="PROSITE" id="PS51823"/>
    </source>
</evidence>
<dbReference type="GO" id="GO:0051301">
    <property type="term" value="P:cell division"/>
    <property type="evidence" value="ECO:0007669"/>
    <property type="project" value="UniProtKB-KW"/>
</dbReference>
<comment type="subunit">
    <text evidence="23">Can self-associate. Interacts with dynein, dynactin, NDE1 and NDEL1.</text>
</comment>
<keyword evidence="14 23" id="KW-0175">Coiled coil</keyword>
<dbReference type="InterPro" id="IPR036638">
    <property type="entry name" value="HLH_DNA-bd_sf"/>
</dbReference>
<dbReference type="GO" id="GO:0070840">
    <property type="term" value="F:dynein complex binding"/>
    <property type="evidence" value="ECO:0007669"/>
    <property type="project" value="UniProtKB-UniRule"/>
</dbReference>
<feature type="region of interest" description="Disordered" evidence="25">
    <location>
        <begin position="2127"/>
        <end position="2181"/>
    </location>
</feature>
<dbReference type="GO" id="GO:0000132">
    <property type="term" value="P:establishment of mitotic spindle orientation"/>
    <property type="evidence" value="ECO:0007669"/>
    <property type="project" value="UniProtKB-UniRule"/>
</dbReference>
<dbReference type="InterPro" id="IPR017252">
    <property type="entry name" value="Dynein_regulator_LIS1"/>
</dbReference>
<dbReference type="InterPro" id="IPR027523">
    <property type="entry name" value="CLU_prot"/>
</dbReference>
<reference evidence="28 29" key="1">
    <citation type="submission" date="2018-03" db="EMBL/GenBank/DDBJ databases">
        <title>Draft genome sequence of Rohu Carp (Labeo rohita).</title>
        <authorList>
            <person name="Das P."/>
            <person name="Kushwaha B."/>
            <person name="Joshi C.G."/>
            <person name="Kumar D."/>
            <person name="Nagpure N.S."/>
            <person name="Sahoo L."/>
            <person name="Das S.P."/>
            <person name="Bit A."/>
            <person name="Patnaik S."/>
            <person name="Meher P.K."/>
            <person name="Jayasankar P."/>
            <person name="Koringa P.G."/>
            <person name="Patel N.V."/>
            <person name="Hinsu A.T."/>
            <person name="Kumar R."/>
            <person name="Pandey M."/>
            <person name="Agarwal S."/>
            <person name="Srivastava S."/>
            <person name="Singh M."/>
            <person name="Iquebal M.A."/>
            <person name="Jaiswal S."/>
            <person name="Angadi U.B."/>
            <person name="Kumar N."/>
            <person name="Raza M."/>
            <person name="Shah T.M."/>
            <person name="Rai A."/>
            <person name="Jena J.K."/>
        </authorList>
    </citation>
    <scope>NUCLEOTIDE SEQUENCE [LARGE SCALE GENOMIC DNA]</scope>
    <source>
        <strain evidence="28">DASCIFA01</strain>
        <tissue evidence="28">Testis</tissue>
    </source>
</reference>
<dbReference type="Gene3D" id="4.10.280.10">
    <property type="entry name" value="Helix-loop-helix DNA-binding domain"/>
    <property type="match status" value="1"/>
</dbReference>
<evidence type="ECO:0000256" key="20">
    <source>
        <dbReference type="ARBA" id="ARBA00046915"/>
    </source>
</evidence>
<evidence type="ECO:0000256" key="21">
    <source>
        <dbReference type="ARBA" id="ARBA00057176"/>
    </source>
</evidence>
<feature type="repeat" description="WD" evidence="24">
    <location>
        <begin position="1867"/>
        <end position="1892"/>
    </location>
</feature>
<feature type="region of interest" description="Disordered" evidence="25">
    <location>
        <begin position="2050"/>
        <end position="2075"/>
    </location>
</feature>
<dbReference type="SMART" id="SM00353">
    <property type="entry name" value="HLH"/>
    <property type="match status" value="1"/>
</dbReference>
<evidence type="ECO:0000256" key="11">
    <source>
        <dbReference type="ARBA" id="ARBA00022782"/>
    </source>
</evidence>
<keyword evidence="4 23" id="KW-0963">Cytoplasm</keyword>
<evidence type="ECO:0000256" key="15">
    <source>
        <dbReference type="ARBA" id="ARBA00023125"/>
    </source>
</evidence>
<feature type="compositionally biased region" description="Pro residues" evidence="25">
    <location>
        <begin position="2341"/>
        <end position="2351"/>
    </location>
</feature>
<dbReference type="Pfam" id="PF00010">
    <property type="entry name" value="HLH"/>
    <property type="match status" value="1"/>
</dbReference>
<evidence type="ECO:0000259" key="26">
    <source>
        <dbReference type="PROSITE" id="PS50888"/>
    </source>
</evidence>
<comment type="subunit">
    <text evidence="22">Efficient DNA binding requires dimerization with another bHLH protein. Binds DNA as a homodimer or a heterodimer with MAX.</text>
</comment>
<dbReference type="InterPro" id="IPR015943">
    <property type="entry name" value="WD40/YVTN_repeat-like_dom_sf"/>
</dbReference>
<sequence>MGNILYCCRKVSEFINTKGVGNQTEEESLLLSQENSDIESLSPSRTSADLLASPVLDQDHLLFPDIVLSSNLRVRGDSIQPLELLLATRGEAQDARRDDGVYESNLRNGGERNRELVGRPSTNIAGINQLCSTEDEWPLLSSLYQIPASQNRICTHGLEADACKSHGMGLFDITVSQNSFSSPVSIPVLGASLLDTSQSDADISQREDGWTQTELFTEREESKEQLREKKLLNEPNSAAQTPLDATKMQLAYGIPMESPLRQKTQREAQTLELIAQPDDFTDPGALAKPDSQISETLEMDIIKRKHANEKPTTSVELLPCMEKKTSRVEQPDITDMSSGLVEDGLGEMEQSLLQVDQDLMWKKKEVEQMQWDLEALKQSTGLALRDSEQTTLALTQVEQREDQTERFTLFVVDKLFLATPNLTAPSSDTLTSSHVLDTPADNMTEADGDCKKQELPAVPDMDPSEDAGFTVKIQAPGTEPTDFQVSPLAMVQEIKQVLMDREETCRRTCFSLQLNGVTLDNFTHLKSIPGLQEGSILRVVEENSKPKRRGDGLRQMSCSPPDHILPGPKERLLVPLLPHTNFGKSSECLKVLTMSSWNPPPGNRKMHGDLMYLNVVTMEDRHFSITASNRGFYVNQSTTYSFNPKPANPSVLSHALLDLLGHISPVFKKNFSVLLKRRGSTHPFERIATPFQVFIWTAPALDHTMDCVRAEDVSSFRLGYEEHVPAQANSDFVSTATRGAMAVVDGNVMPINPSEEPRQQMFIWNNIFFSLGFDVRDQYRDLGGEAAAHAAPLLDLNGVRAYWAVDQEGLYLVGTVVIDYRGYRVTAQTIVPGILERDQEQSVVYGSIDFGKTVVSDDRYLELLDKPRKKLRVQRHLVLNKDDTAVELCSSVEHKGIVGNDGRRYILDLLFTFPPDLNFLPEEEEDLNPVCQQLGFPKLHPHRLVCLRQELIDAFVEHRYQIFIETVSQSTEHDREIAKAVGTSAIKSDSFTTPELPSTPVTLPDQDAEYHSLKSVPVNNIQQGSSINHIFSSFRDTFDIHFNPNVFCAGVRFPKESTEDIQKQKQQLKDAAVFLISNQIPAFTKSCLDHTSMPTDGVTLTEALHQHGINIRYLGTVLEYIEKIPQKERLDHVSRIALCELITRCAKHLFKTYLLAVEPSALSASVSHFLNCFLSSFADAGVIQQNDKLASRRRSRRRRRRASVGGTVTTWSNLTPSDLWGAIKTEAQEYYHYSLSCGSVEEAVDKCRLQRITLLREIAIKTGIQILLREYHFDSENKTVFTEEDILNIFPVVKHISPRSSDALYLLRCGQSKVQQGCLKEGCELISQALGLFTNVYGALHQDVCICLRLLGRIHYILGDYAEALSHQQRAVLISERVLGIEHPNTIQEYKHLGLYCFAGGQSVTALRLLYRARYLMLLVCGEDHPEMALLDSKIGLMLHSMMACDLALKFLENALALTSKYQGPSSLKQAQSHHLLAKVHESKGDFRAALTHEKERYAIYRKQVGESHEKTQESSEYLKQLTHQAVILQKTMNWIYRTGSDTNIPPLNHFDFLLASLAYFYTAHPLKTRNRAIADYLRSNGYEEAYSVFKKEAELDMNEELDKKYAGLLEKKWTSVIRLQKKVMELESKLNEAKEEITLGGPVGQKRDPKEWIPRPPEKYALSGHRSPVTRVIFHPVFSLMVSASEDATIKVWDYEAGDFERTLKGHTDSVQDISFDQTGKLLASCSADMTIKLWDFQGFECIRTMHGHDHNVSSVAIMPNGDHIVSASRDKTMKMWEVATGYCVKTFTGHREWVRMVRPNQDGTLLASCSNDQTVRVWVVATKECKAELREHEHVVECISWAPESAHPTISEATGSENKKSGKPGPFLLSGSRDKTIKMWDISTGMCLMTLVGHDNWVRGVLFHPGGRFVVSCADDKTLRIWDYKNKRCMKTLSAHEHFVTSLEEEERREKALLSREAEQKLSAPIIQSVQVNHVTWAEDMRLEPHRHHQHHPPVPPPPLPPPVSIAVIPIPVVPANPAAPPIQTAPSLHTASPIPVVTPLATALSPPAAPLLSPNGKDAHSPPQQQQQQHRHLIAHVKAEANTLPLSNNSPKQQPQPQPQQTQALLQPYPAPIIAAQHPPQQHALLPQPAVPQPQPTLAQGQIGQPPRANGATVEEPRNLDGKRRPGGAGTREVHNKLEKNRRAHLKECFETLKRNVPNVDEKKTSNLSVLRSALRYIQTLKRKEKEYEHEMERLAREKIATQQRLAELKNELSQCIDIMEIDRILRQTVQPEDDQASTSTASEGEDNFDQDADDDILSSPPSSSAAKPSAPAPSEPRAAMPPPAILPTHISIQHKPATPPSAPPNQPQPTVVTPQAIAPAPPSHVVSPQQPTVITHASVSHASVIQAVNHVIPAGPKHLAHIAPSSGGQPIGHITVHPVAHLPAAIYPQSVAVSQPAVVGHITHTLAHHPHTHAQVNGTPVTGQQATVVGKPTAVVAHHHTGLVGQTVLNPVTMVTVPPFPVSTLKLA</sequence>
<evidence type="ECO:0000256" key="10">
    <source>
        <dbReference type="ARBA" id="ARBA00022776"/>
    </source>
</evidence>
<dbReference type="InterPro" id="IPR037190">
    <property type="entry name" value="LIS1_N"/>
</dbReference>
<keyword evidence="9" id="KW-0677">Repeat</keyword>
<dbReference type="InterPro" id="IPR056795">
    <property type="entry name" value="PAC1-like_LisH-like_dom"/>
</dbReference>
<comment type="subunit">
    <text evidence="20">Can self-associate. Component of the cytosolic PAF-AH (I) heterotetrameric enzyme, which is composed of PAFAH1B1 (beta), PAFAH1B2 (alpha2) and PAFAH1B3 (alpha1) subunits. The catalytic activity of the enzyme resides in the alpha1 (PAFAH1B3) and alpha2 (PAFAH1B2) subunits, whereas the beta subunit (PAFAH1B1) has regulatory activity. Trimer formation is not essential for the catalytic activity. Interacts with dynein, dynactin, nde1 and ndel1.</text>
</comment>
<dbReference type="GO" id="GO:0005874">
    <property type="term" value="C:microtubule"/>
    <property type="evidence" value="ECO:0007669"/>
    <property type="project" value="UniProtKB-KW"/>
</dbReference>
<keyword evidence="8 23" id="KW-0493">Microtubule</keyword>
<comment type="caution">
    <text evidence="28">The sequence shown here is derived from an EMBL/GenBank/DDBJ whole genome shotgun (WGS) entry which is preliminary data.</text>
</comment>
<evidence type="ECO:0000256" key="2">
    <source>
        <dbReference type="ARBA" id="ARBA00022448"/>
    </source>
</evidence>
<keyword evidence="15" id="KW-0238">DNA-binding</keyword>
<dbReference type="GO" id="GO:0030154">
    <property type="term" value="P:cell differentiation"/>
    <property type="evidence" value="ECO:0007669"/>
    <property type="project" value="UniProtKB-KW"/>
</dbReference>
<organism evidence="28 29">
    <name type="scientific">Labeo rohita</name>
    <name type="common">Indian major carp</name>
    <name type="synonym">Cyprinus rohita</name>
    <dbReference type="NCBI Taxonomy" id="84645"/>
    <lineage>
        <taxon>Eukaryota</taxon>
        <taxon>Metazoa</taxon>
        <taxon>Chordata</taxon>
        <taxon>Craniata</taxon>
        <taxon>Vertebrata</taxon>
        <taxon>Euteleostomi</taxon>
        <taxon>Actinopterygii</taxon>
        <taxon>Neopterygii</taxon>
        <taxon>Teleostei</taxon>
        <taxon>Ostariophysi</taxon>
        <taxon>Cypriniformes</taxon>
        <taxon>Cyprinidae</taxon>
        <taxon>Labeoninae</taxon>
        <taxon>Labeonini</taxon>
        <taxon>Labeo</taxon>
    </lineage>
</organism>
<dbReference type="FunFam" id="4.10.280.10:FF:000034">
    <property type="entry name" value="MAX network transcriptional repressor"/>
    <property type="match status" value="1"/>
</dbReference>
<keyword evidence="13" id="KW-0805">Transcription regulation</keyword>
<dbReference type="FunFam" id="1.25.40.10:FF:000099">
    <property type="entry name" value="Clustered mitochondria protein homolog"/>
    <property type="match status" value="1"/>
</dbReference>
<keyword evidence="18" id="KW-0539">Nucleus</keyword>
<comment type="function">
    <text evidence="21">Binds DNA as a heterodimer with MAX and represses transcription. Binds to the canonical E box sequence 5'-CACGTG-3' and, with higher affinity, to 5'-CACGCG-3'.</text>
</comment>
<dbReference type="PROSITE" id="PS51823">
    <property type="entry name" value="CLU"/>
    <property type="match status" value="1"/>
</dbReference>
<dbReference type="GO" id="GO:0046983">
    <property type="term" value="F:protein dimerization activity"/>
    <property type="evidence" value="ECO:0007669"/>
    <property type="project" value="InterPro"/>
</dbReference>
<keyword evidence="10 23" id="KW-0498">Mitosis</keyword>
<feature type="coiled-coil region" evidence="23">
    <location>
        <begin position="2214"/>
        <end position="2255"/>
    </location>
</feature>
<evidence type="ECO:0000256" key="6">
    <source>
        <dbReference type="ARBA" id="ARBA00022574"/>
    </source>
</evidence>
<dbReference type="SUPFAM" id="SSF48452">
    <property type="entry name" value="TPR-like"/>
    <property type="match status" value="2"/>
</dbReference>
<accession>A0A498LQJ5</accession>
<dbReference type="Gene3D" id="3.30.2280.10">
    <property type="entry name" value="Hypothetical protein (hspc210)"/>
    <property type="match status" value="1"/>
</dbReference>
<dbReference type="InterPro" id="IPR019775">
    <property type="entry name" value="WD40_repeat_CS"/>
</dbReference>
<keyword evidence="11 23" id="KW-0221">Differentiation</keyword>
<dbReference type="SUPFAM" id="SSF50978">
    <property type="entry name" value="WD40 repeat-like"/>
    <property type="match status" value="1"/>
</dbReference>
<keyword evidence="29" id="KW-1185">Reference proteome</keyword>
<evidence type="ECO:0000256" key="14">
    <source>
        <dbReference type="ARBA" id="ARBA00023054"/>
    </source>
</evidence>
<dbReference type="InterPro" id="IPR006594">
    <property type="entry name" value="LisH"/>
</dbReference>
<dbReference type="GO" id="GO:0003729">
    <property type="term" value="F:mRNA binding"/>
    <property type="evidence" value="ECO:0007669"/>
    <property type="project" value="TreeGrafter"/>
</dbReference>
<dbReference type="InterPro" id="IPR023231">
    <property type="entry name" value="GSKIP_dom_sf"/>
</dbReference>
<dbReference type="SUPFAM" id="SSF109925">
    <property type="entry name" value="Lissencephaly-1 protein (Lis-1, PAF-AH alpha) N-terminal domain"/>
    <property type="match status" value="1"/>
</dbReference>
<feature type="compositionally biased region" description="Low complexity" evidence="25">
    <location>
        <begin position="2302"/>
        <end position="2313"/>
    </location>
</feature>
<dbReference type="CDD" id="cd11402">
    <property type="entry name" value="bHLHzip_Mnt"/>
    <property type="match status" value="1"/>
</dbReference>
<dbReference type="SUPFAM" id="SSF103107">
    <property type="entry name" value="Hypothetical protein c14orf129, hspc210"/>
    <property type="match status" value="1"/>
</dbReference>
<proteinExistence type="evidence at protein level"/>
<evidence type="ECO:0000256" key="8">
    <source>
        <dbReference type="ARBA" id="ARBA00022701"/>
    </source>
</evidence>
<dbReference type="GO" id="GO:0005634">
    <property type="term" value="C:nucleus"/>
    <property type="evidence" value="ECO:0007669"/>
    <property type="project" value="UniProtKB-SubCell"/>
</dbReference>
<evidence type="ECO:0000256" key="24">
    <source>
        <dbReference type="PROSITE-ProRule" id="PRU00221"/>
    </source>
</evidence>
<feature type="repeat" description="WD" evidence="24">
    <location>
        <begin position="1663"/>
        <end position="1704"/>
    </location>
</feature>
<dbReference type="PANTHER" id="PTHR12601">
    <property type="entry name" value="EUKARYOTIC TRANSLATION INITIATION FACTOR 3 SUBUNIT EIF-3"/>
    <property type="match status" value="1"/>
</dbReference>
<feature type="domain" description="BHLH" evidence="26">
    <location>
        <begin position="2173"/>
        <end position="2224"/>
    </location>
</feature>
<keyword evidence="30" id="KW-1267">Proteomics identification</keyword>
<dbReference type="InterPro" id="IPR020472">
    <property type="entry name" value="WD40_PAC1"/>
</dbReference>
<dbReference type="GO" id="GO:0005813">
    <property type="term" value="C:centrosome"/>
    <property type="evidence" value="ECO:0007669"/>
    <property type="project" value="UniProtKB-SubCell"/>
</dbReference>
<feature type="compositionally biased region" description="Acidic residues" evidence="25">
    <location>
        <begin position="2287"/>
        <end position="2300"/>
    </location>
</feature>
<evidence type="ECO:0000256" key="25">
    <source>
        <dbReference type="SAM" id="MobiDB-lite"/>
    </source>
</evidence>
<gene>
    <name evidence="23" type="primary">PAFAH1B1</name>
    <name evidence="23" type="synonym">LIS1</name>
    <name evidence="28" type="ORF">ROHU_037345</name>
</gene>
<keyword evidence="16" id="KW-0804">Transcription</keyword>
<dbReference type="Gene3D" id="1.20.960.30">
    <property type="match status" value="1"/>
</dbReference>
<keyword evidence="12 23" id="KW-0524">Neurogenesis</keyword>
<feature type="domain" description="Clu" evidence="27">
    <location>
        <begin position="652"/>
        <end position="920"/>
    </location>
</feature>
<keyword evidence="5" id="KW-0678">Repressor</keyword>
<keyword evidence="7 23" id="KW-0132">Cell division</keyword>
<keyword evidence="17 23" id="KW-0206">Cytoskeleton</keyword>
<feature type="compositionally biased region" description="Pro residues" evidence="25">
    <location>
        <begin position="2314"/>
        <end position="2329"/>
    </location>
</feature>
<dbReference type="FunFam" id="1.20.960.30:FF:000002">
    <property type="entry name" value="Platelet-activating factor acetylhydrolase ib"/>
    <property type="match status" value="1"/>
</dbReference>
<keyword evidence="2 23" id="KW-0813">Transport</keyword>
<evidence type="ECO:0000256" key="13">
    <source>
        <dbReference type="ARBA" id="ARBA00023015"/>
    </source>
</evidence>
<evidence type="ECO:0000256" key="23">
    <source>
        <dbReference type="HAMAP-Rule" id="MF_03141"/>
    </source>
</evidence>
<name>A0A498LQJ5_LABRO</name>
<dbReference type="Pfam" id="PF12807">
    <property type="entry name" value="eIF3_p135"/>
    <property type="match status" value="1"/>
</dbReference>
<dbReference type="PROSITE" id="PS50896">
    <property type="entry name" value="LISH"/>
    <property type="match status" value="1"/>
</dbReference>
<keyword evidence="6 24" id="KW-0853">WD repeat</keyword>
<dbReference type="Pfam" id="PF00400">
    <property type="entry name" value="WD40"/>
    <property type="match status" value="6"/>
</dbReference>
<comment type="function">
    <text evidence="23">Positively regulates the activity of the minus-end directed microtubule motor protein dynein. May enhance dynein-mediated microtubule sliding by targeting dynein to the microtubule plus end. Required for several dynein- and microtubule-dependent processes such as the maintenance of Golgi integrity, the peripheral transport of microtubule fragments and the coupling of the nucleus and centrosome. May be required for proliferation of neuronal precursors and neuronal migration.</text>
</comment>
<evidence type="ECO:0007829" key="30">
    <source>
        <dbReference type="PeptideAtlas" id="A0A498LQJ5"/>
    </source>
</evidence>
<dbReference type="Pfam" id="PF13424">
    <property type="entry name" value="TPR_12"/>
    <property type="match status" value="2"/>
</dbReference>
<dbReference type="InterPro" id="IPR001680">
    <property type="entry name" value="WD40_rpt"/>
</dbReference>
<evidence type="ECO:0000256" key="16">
    <source>
        <dbReference type="ARBA" id="ARBA00023163"/>
    </source>
</evidence>
<evidence type="ECO:0000313" key="29">
    <source>
        <dbReference type="Proteomes" id="UP000290572"/>
    </source>
</evidence>
<evidence type="ECO:0000256" key="19">
    <source>
        <dbReference type="ARBA" id="ARBA00023306"/>
    </source>
</evidence>
<dbReference type="SMART" id="SM00320">
    <property type="entry name" value="WD40"/>
    <property type="match status" value="6"/>
</dbReference>
<dbReference type="InterPro" id="IPR036322">
    <property type="entry name" value="WD40_repeat_dom_sf"/>
</dbReference>
<evidence type="ECO:0000256" key="12">
    <source>
        <dbReference type="ARBA" id="ARBA00022902"/>
    </source>
</evidence>
<dbReference type="GO" id="GO:0005737">
    <property type="term" value="C:cytoplasm"/>
    <property type="evidence" value="ECO:0007669"/>
    <property type="project" value="UniProtKB-UniRule"/>
</dbReference>
<keyword evidence="19 23" id="KW-0131">Cell cycle</keyword>
<dbReference type="InterPro" id="IPR011598">
    <property type="entry name" value="bHLH_dom"/>
</dbReference>
<comment type="caution">
    <text evidence="23">Lacks conserved residue(s) required for the propagation of feature annotation.</text>
</comment>
<evidence type="ECO:0000256" key="3">
    <source>
        <dbReference type="ARBA" id="ARBA00022473"/>
    </source>
</evidence>
<dbReference type="PROSITE" id="PS50294">
    <property type="entry name" value="WD_REPEATS_REGION"/>
    <property type="match status" value="5"/>
</dbReference>
<feature type="repeat" description="WD" evidence="24">
    <location>
        <begin position="1789"/>
        <end position="1830"/>
    </location>
</feature>
<dbReference type="Gene3D" id="1.25.40.10">
    <property type="entry name" value="Tetratricopeptide repeat domain"/>
    <property type="match status" value="1"/>
</dbReference>
<dbReference type="GO" id="GO:0048312">
    <property type="term" value="P:intracellular distribution of mitochondria"/>
    <property type="evidence" value="ECO:0007669"/>
    <property type="project" value="TreeGrafter"/>
</dbReference>
<dbReference type="PROSITE" id="PS50082">
    <property type="entry name" value="WD_REPEATS_2"/>
    <property type="match status" value="6"/>
</dbReference>
<protein>
    <recommendedName>
        <fullName evidence="23">Lissencephaly-1 homolog</fullName>
    </recommendedName>
</protein>
<feature type="repeat" description="WD" evidence="24">
    <location>
        <begin position="1893"/>
        <end position="1934"/>
    </location>
</feature>
<evidence type="ECO:0000256" key="4">
    <source>
        <dbReference type="ARBA" id="ARBA00022490"/>
    </source>
</evidence>
<evidence type="ECO:0000256" key="9">
    <source>
        <dbReference type="ARBA" id="ARBA00022737"/>
    </source>
</evidence>
<dbReference type="Pfam" id="PF24951">
    <property type="entry name" value="LisH_PAC1"/>
    <property type="match status" value="1"/>
</dbReference>
<comment type="domain">
    <text evidence="23">Dimerization mediated by the LisH domain may be required to activate dynein.</text>
</comment>
<dbReference type="FunFam" id="2.130.10.10:FF:000038">
    <property type="entry name" value="Lissencephaly-1 homolog B"/>
    <property type="match status" value="1"/>
</dbReference>
<dbReference type="Gene3D" id="2.130.10.10">
    <property type="entry name" value="YVTN repeat-like/Quinoprotein amine dehydrogenase"/>
    <property type="match status" value="1"/>
</dbReference>
<evidence type="ECO:0000313" key="28">
    <source>
        <dbReference type="EMBL" id="RXN10698.1"/>
    </source>
</evidence>
<evidence type="ECO:0000256" key="1">
    <source>
        <dbReference type="ARBA" id="ARBA00004123"/>
    </source>
</evidence>
<evidence type="ECO:0000256" key="7">
    <source>
        <dbReference type="ARBA" id="ARBA00022618"/>
    </source>
</evidence>
<dbReference type="SMART" id="SM00667">
    <property type="entry name" value="LisH"/>
    <property type="match status" value="1"/>
</dbReference>
<feature type="compositionally biased region" description="Basic and acidic residues" evidence="25">
    <location>
        <begin position="2158"/>
        <end position="2167"/>
    </location>
</feature>